<dbReference type="InterPro" id="IPR050985">
    <property type="entry name" value="Alpha-glycosidase_related"/>
</dbReference>
<dbReference type="Gene3D" id="2.70.98.60">
    <property type="entry name" value="alpha-galactosidase from lactobacil brevis"/>
    <property type="match status" value="1"/>
</dbReference>
<dbReference type="PRINTS" id="PR00743">
    <property type="entry name" value="GLHYDRLASE36"/>
</dbReference>
<dbReference type="InterPro" id="IPR017853">
    <property type="entry name" value="GH"/>
</dbReference>
<evidence type="ECO:0000256" key="1">
    <source>
        <dbReference type="ARBA" id="ARBA00001255"/>
    </source>
</evidence>
<evidence type="ECO:0000256" key="6">
    <source>
        <dbReference type="SAM" id="MobiDB-lite"/>
    </source>
</evidence>
<evidence type="ECO:0000256" key="5">
    <source>
        <dbReference type="PIRNR" id="PIRNR005536"/>
    </source>
</evidence>
<protein>
    <recommendedName>
        <fullName evidence="2 5">Alpha-galactosidase</fullName>
        <ecNumber evidence="2 5">3.2.1.22</ecNumber>
    </recommendedName>
</protein>
<evidence type="ECO:0000313" key="9">
    <source>
        <dbReference type="EMBL" id="KAL1409271.1"/>
    </source>
</evidence>
<dbReference type="Pfam" id="PF16874">
    <property type="entry name" value="Glyco_hydro_36C"/>
    <property type="match status" value="1"/>
</dbReference>
<evidence type="ECO:0000256" key="3">
    <source>
        <dbReference type="ARBA" id="ARBA00022801"/>
    </source>
</evidence>
<comment type="similarity">
    <text evidence="5">Belongs to the glycosyl hydrolase.</text>
</comment>
<accession>A0ABR3Q3G4</accession>
<dbReference type="SUPFAM" id="SSF51445">
    <property type="entry name" value="(Trans)glycosidases"/>
    <property type="match status" value="1"/>
</dbReference>
<dbReference type="RefSeq" id="XP_069209215.1">
    <property type="nucleotide sequence ID" value="XM_069354573.1"/>
</dbReference>
<comment type="function">
    <text evidence="5">Hydrolyzes a variety of simple alpha-D-galactoside as well as more complex molecules such as oligosaccharides and polysaccharides.</text>
</comment>
<dbReference type="PANTHER" id="PTHR43053:SF3">
    <property type="entry name" value="ALPHA-GALACTOSIDASE C-RELATED"/>
    <property type="match status" value="1"/>
</dbReference>
<dbReference type="Pfam" id="PF16875">
    <property type="entry name" value="Glyco_hydro_36N"/>
    <property type="match status" value="1"/>
</dbReference>
<dbReference type="EC" id="3.2.1.22" evidence="2 5"/>
<evidence type="ECO:0000256" key="2">
    <source>
        <dbReference type="ARBA" id="ARBA00012755"/>
    </source>
</evidence>
<keyword evidence="3 5" id="KW-0378">Hydrolase</keyword>
<comment type="caution">
    <text evidence="9">The sequence shown here is derived from an EMBL/GenBank/DDBJ whole genome shotgun (WGS) entry which is preliminary data.</text>
</comment>
<dbReference type="PIRSF" id="PIRSF005536">
    <property type="entry name" value="Agal"/>
    <property type="match status" value="1"/>
</dbReference>
<name>A0ABR3Q3G4_9TREE</name>
<evidence type="ECO:0000259" key="7">
    <source>
        <dbReference type="Pfam" id="PF16874"/>
    </source>
</evidence>
<feature type="domain" description="Glycosyl hydrolase family 36 N-terminal" evidence="8">
    <location>
        <begin position="52"/>
        <end position="296"/>
    </location>
</feature>
<evidence type="ECO:0000259" key="8">
    <source>
        <dbReference type="Pfam" id="PF16875"/>
    </source>
</evidence>
<keyword evidence="10" id="KW-1185">Reference proteome</keyword>
<dbReference type="InterPro" id="IPR031705">
    <property type="entry name" value="Glyco_hydro_36_C"/>
</dbReference>
<evidence type="ECO:0000256" key="4">
    <source>
        <dbReference type="ARBA" id="ARBA00023295"/>
    </source>
</evidence>
<dbReference type="GeneID" id="95987147"/>
<dbReference type="Proteomes" id="UP001565368">
    <property type="component" value="Unassembled WGS sequence"/>
</dbReference>
<feature type="domain" description="Glycosyl hydrolase family 36 C-terminal" evidence="7">
    <location>
        <begin position="662"/>
        <end position="741"/>
    </location>
</feature>
<dbReference type="PANTHER" id="PTHR43053">
    <property type="entry name" value="GLYCOSIDASE FAMILY 31"/>
    <property type="match status" value="1"/>
</dbReference>
<dbReference type="InterPro" id="IPR031704">
    <property type="entry name" value="Glyco_hydro_36_N"/>
</dbReference>
<organism evidence="9 10">
    <name type="scientific">Vanrija albida</name>
    <dbReference type="NCBI Taxonomy" id="181172"/>
    <lineage>
        <taxon>Eukaryota</taxon>
        <taxon>Fungi</taxon>
        <taxon>Dikarya</taxon>
        <taxon>Basidiomycota</taxon>
        <taxon>Agaricomycotina</taxon>
        <taxon>Tremellomycetes</taxon>
        <taxon>Trichosporonales</taxon>
        <taxon>Trichosporonaceae</taxon>
        <taxon>Vanrija</taxon>
    </lineage>
</organism>
<dbReference type="InterPro" id="IPR013780">
    <property type="entry name" value="Glyco_hydro_b"/>
</dbReference>
<dbReference type="Gene3D" id="2.60.40.1180">
    <property type="entry name" value="Golgi alpha-mannosidase II"/>
    <property type="match status" value="1"/>
</dbReference>
<dbReference type="EMBL" id="JBBXJM010000004">
    <property type="protein sequence ID" value="KAL1409271.1"/>
    <property type="molecule type" value="Genomic_DNA"/>
</dbReference>
<sequence length="745" mass="81916">MTAIKGNAGGNAGSRNTASAPSADLGVHVVGDKQFALLAQGADYRFHVDADGELVHDYFGAPAPGLAPWESRGANGWGHKSVDERREFPDHGRGDFRLPAVHVRHGTGSTVSFFEYVGYDIVPGKPKLPGLPATFGTPADVTTLVVHLEDKRSGVKADLNYSVFPKYNAIARSLTLTNNGTSAVEIQRAASFSIDFGSGDWDMVSLSGEWCREAKETRRKVQIGTQGFQSSTGFSSHYFNPFVALLPSTTTETNGPAYGISLVYSGSFGVDVERHAFNLVRASIGLNPLHLSWPLAPGESFTTPEAVAVYSSDGLGGMSRNLHSLYRNHLSRSPWTLRERPVLLNSWEGMYFDFTAEMLYTRAKDAAELGVSLFVLDDGWFGDKHPRVHDNAGLGDWVVNKKRFPQGLDAFVKTVNDLEVKGGRGPLKFGLWFEPEMVNPSSELYEAHPDWVLHSGTHKRTETRQQLALDLSKREVQDYIIDAVGKILSCANVEYVKWDCNRGMHEMGSPTTPHAYMLGLYRILDSLTTSFPDILWEGCASGGGRFDPGILYYWPQSWTSDDTDAVERLHIQFGTSLVYPPSSMGCHVSAAPGEQVGRTTPLMFRAHVALMGGSFGFELETEKMSVEERKEVSAIVALAEKVNPYVIHGDLYRLALPEESNWPAALYVKPDGSGAVLLAYQIYARVRIDTPLLRLQGLDLVATYEIDGVEYSGAVLTHVGLKLDWKPEHLPAADHQSKVLFINRV</sequence>
<comment type="catalytic activity">
    <reaction evidence="1 5">
        <text>Hydrolysis of terminal, non-reducing alpha-D-galactose residues in alpha-D-galactosides, including galactose oligosaccharides, galactomannans and galactolipids.</text>
        <dbReference type="EC" id="3.2.1.22"/>
    </reaction>
</comment>
<dbReference type="CDD" id="cd14791">
    <property type="entry name" value="GH36"/>
    <property type="match status" value="1"/>
</dbReference>
<reference evidence="9 10" key="1">
    <citation type="submission" date="2023-08" db="EMBL/GenBank/DDBJ databases">
        <title>Annotated Genome Sequence of Vanrija albida AlHP1.</title>
        <authorList>
            <person name="Herzog R."/>
        </authorList>
    </citation>
    <scope>NUCLEOTIDE SEQUENCE [LARGE SCALE GENOMIC DNA]</scope>
    <source>
        <strain evidence="9 10">AlHP1</strain>
    </source>
</reference>
<dbReference type="InterPro" id="IPR038417">
    <property type="entry name" value="Alpga-gal_N_sf"/>
</dbReference>
<dbReference type="Pfam" id="PF02065">
    <property type="entry name" value="Melibiase"/>
    <property type="match status" value="1"/>
</dbReference>
<keyword evidence="4 5" id="KW-0326">Glycosidase</keyword>
<evidence type="ECO:0000313" key="10">
    <source>
        <dbReference type="Proteomes" id="UP001565368"/>
    </source>
</evidence>
<gene>
    <name evidence="9" type="ORF">Q8F55_006104</name>
</gene>
<dbReference type="InterPro" id="IPR013785">
    <property type="entry name" value="Aldolase_TIM"/>
</dbReference>
<dbReference type="InterPro" id="IPR002252">
    <property type="entry name" value="Glyco_hydro_36"/>
</dbReference>
<dbReference type="Gene3D" id="3.20.20.70">
    <property type="entry name" value="Aldolase class I"/>
    <property type="match status" value="1"/>
</dbReference>
<feature type="region of interest" description="Disordered" evidence="6">
    <location>
        <begin position="1"/>
        <end position="21"/>
    </location>
</feature>
<proteinExistence type="inferred from homology"/>